<feature type="region of interest" description="Disordered" evidence="4">
    <location>
        <begin position="380"/>
        <end position="683"/>
    </location>
</feature>
<evidence type="ECO:0000256" key="2">
    <source>
        <dbReference type="ARBA" id="ARBA00022763"/>
    </source>
</evidence>
<feature type="region of interest" description="Disordered" evidence="4">
    <location>
        <begin position="1"/>
        <end position="32"/>
    </location>
</feature>
<sequence>MDFSQSPTQSNDGRSYDRYFHGSPQSDRAAAHLEEPVQAVETLTESSIYEQKSLLEDDTGAVVFDLENPVSNHTDNSLPSDHSPQLAHASLRARNFALQQHTSQSQEQPPETPAVRHNPFAGNNHFQLLPTSQLFRATQFSSALRRGASPTSSRPSPNEFPHNTISPNPISSPLKARGLRSSPTTGHVSSPQVIRTTDSPRPGDEQTTPFNTRSTKGSVVSEVPRYHPPKTRAAPAPMDVYVPMHRSQERRSSSVVPLDTASPELSDDGDDPIDRRRRAKSKKEASLKQLTSIQFTRTPKSEDVEVPSTNTKKKKSRTPAQDYIDQCHGPGGSDEDSQLQDRVENSQDPPMMMERSLFYQSEELTQSSQGDVLVPAEDGIAGSSAVLGRPRSKRRRGNGLLRLDSMETAIANGETIPETSPVDTAPRHLLESPGATPTAVPKPSSNTVVVGSSRNLDDATGAPKSSVTEYVPPATASGKSTRGGYGPESPIAVSSSFEQPVSREEQKSSPTLPELNPEKLVAPSSSPPAPAFSTRSRTRHHNDLHVEGETPALPSSKEVPNPSTSMSTLSVLSGTPSLTMSTTTPGSQGSAASRKLRADYGEAANSSPAVAKNKRRRVGDLPRLKTVSATESLRASTRLSRQHLLDSTDELAKSPSMTPTFENSVRGPPRKSTSRPTRTSTADLQLLQDQSYRRPGRLFEGMAFAISFQAKRPGESEDEYGERMDAAGSLETKIAQAGGRILENGFDELFESGSVRSVITSPVSSTSSSPPQAADEDVNLVPAARHLGFTALVADGHSRKEKYMQALALGLPCVAARWITMCLDSGEIVDWAPYLLCAGQSAFLGGAYKSRILAPYDASHAQLARVIEARPRLLDGNRILLVMKKSEKKSEQGKKMLKYVFLARVLGATLCRVQSVNEAKAMVKASQEMGRPFDWVYAGGKIDKTELFAEAVTGATNTGGNSKKRKRGGGNTTATAGDPTKKIQTLTDELVIQSLILGRIIQEGEMEE</sequence>
<feature type="domain" description="BRCT" evidence="5">
    <location>
        <begin position="694"/>
        <end position="836"/>
    </location>
</feature>
<dbReference type="InterPro" id="IPR047252">
    <property type="entry name" value="TP53BP1-like"/>
</dbReference>
<accession>A0A1J7IR77</accession>
<feature type="compositionally biased region" description="Polar residues" evidence="4">
    <location>
        <begin position="1"/>
        <end position="13"/>
    </location>
</feature>
<feature type="compositionally biased region" description="Polar residues" evidence="4">
    <location>
        <begin position="289"/>
        <end position="298"/>
    </location>
</feature>
<dbReference type="GO" id="GO:0045944">
    <property type="term" value="P:positive regulation of transcription by RNA polymerase II"/>
    <property type="evidence" value="ECO:0007669"/>
    <property type="project" value="TreeGrafter"/>
</dbReference>
<comment type="subcellular location">
    <subcellularLocation>
        <location evidence="1">Nucleus</location>
    </subcellularLocation>
</comment>
<dbReference type="Gene3D" id="3.40.50.10190">
    <property type="entry name" value="BRCT domain"/>
    <property type="match status" value="1"/>
</dbReference>
<feature type="region of interest" description="Disordered" evidence="4">
    <location>
        <begin position="142"/>
        <end position="350"/>
    </location>
</feature>
<feature type="region of interest" description="Disordered" evidence="4">
    <location>
        <begin position="98"/>
        <end position="125"/>
    </location>
</feature>
<dbReference type="InterPro" id="IPR001357">
    <property type="entry name" value="BRCT_dom"/>
</dbReference>
<dbReference type="CDD" id="cd17745">
    <property type="entry name" value="BRCT_p53bp1_rpt1"/>
    <property type="match status" value="1"/>
</dbReference>
<proteinExistence type="predicted"/>
<dbReference type="GO" id="GO:0042393">
    <property type="term" value="F:histone binding"/>
    <property type="evidence" value="ECO:0007669"/>
    <property type="project" value="TreeGrafter"/>
</dbReference>
<evidence type="ECO:0000256" key="3">
    <source>
        <dbReference type="ARBA" id="ARBA00023242"/>
    </source>
</evidence>
<dbReference type="EMBL" id="KV875097">
    <property type="protein sequence ID" value="OIW29974.1"/>
    <property type="molecule type" value="Genomic_DNA"/>
</dbReference>
<feature type="compositionally biased region" description="Polar residues" evidence="4">
    <location>
        <begin position="181"/>
        <end position="218"/>
    </location>
</feature>
<dbReference type="SUPFAM" id="SSF52113">
    <property type="entry name" value="BRCT domain"/>
    <property type="match status" value="1"/>
</dbReference>
<feature type="compositionally biased region" description="Polar residues" evidence="4">
    <location>
        <begin position="149"/>
        <end position="171"/>
    </location>
</feature>
<dbReference type="OrthoDB" id="129353at2759"/>
<keyword evidence="3" id="KW-0539">Nucleus</keyword>
<feature type="compositionally biased region" description="Polar residues" evidence="4">
    <location>
        <begin position="561"/>
        <end position="591"/>
    </location>
</feature>
<evidence type="ECO:0000256" key="4">
    <source>
        <dbReference type="SAM" id="MobiDB-lite"/>
    </source>
</evidence>
<dbReference type="PANTHER" id="PTHR15321">
    <property type="entry name" value="TUMOR SUPPRESSOR P53-BINDING PROTEIN 1"/>
    <property type="match status" value="1"/>
</dbReference>
<reference evidence="6 7" key="1">
    <citation type="submission" date="2016-10" db="EMBL/GenBank/DDBJ databases">
        <title>Draft genome sequence of Coniochaeta ligniaria NRRL30616, a lignocellulolytic fungus for bioabatement of inhibitors in plant biomass hydrolysates.</title>
        <authorList>
            <consortium name="DOE Joint Genome Institute"/>
            <person name="Jimenez D.J."/>
            <person name="Hector R.E."/>
            <person name="Riley R."/>
            <person name="Sun H."/>
            <person name="Grigoriev I.V."/>
            <person name="Van Elsas J.D."/>
            <person name="Nichols N.N."/>
        </authorList>
    </citation>
    <scope>NUCLEOTIDE SEQUENCE [LARGE SCALE GENOMIC DNA]</scope>
    <source>
        <strain evidence="6 7">NRRL 30616</strain>
    </source>
</reference>
<evidence type="ECO:0000313" key="7">
    <source>
        <dbReference type="Proteomes" id="UP000182658"/>
    </source>
</evidence>
<protein>
    <recommendedName>
        <fullName evidence="5">BRCT domain-containing protein</fullName>
    </recommendedName>
</protein>
<dbReference type="Proteomes" id="UP000182658">
    <property type="component" value="Unassembled WGS sequence"/>
</dbReference>
<evidence type="ECO:0000259" key="5">
    <source>
        <dbReference type="PROSITE" id="PS50172"/>
    </source>
</evidence>
<dbReference type="PROSITE" id="PS50172">
    <property type="entry name" value="BRCT"/>
    <property type="match status" value="1"/>
</dbReference>
<evidence type="ECO:0000256" key="1">
    <source>
        <dbReference type="ARBA" id="ARBA00004123"/>
    </source>
</evidence>
<feature type="compositionally biased region" description="Polar residues" evidence="4">
    <location>
        <begin position="443"/>
        <end position="454"/>
    </location>
</feature>
<name>A0A1J7IR77_9PEZI</name>
<keyword evidence="7" id="KW-1185">Reference proteome</keyword>
<feature type="compositionally biased region" description="Basic and acidic residues" evidence="4">
    <location>
        <begin position="643"/>
        <end position="652"/>
    </location>
</feature>
<feature type="compositionally biased region" description="Polar residues" evidence="4">
    <location>
        <begin position="627"/>
        <end position="639"/>
    </location>
</feature>
<feature type="region of interest" description="Disordered" evidence="4">
    <location>
        <begin position="955"/>
        <end position="979"/>
    </location>
</feature>
<dbReference type="GO" id="GO:0005634">
    <property type="term" value="C:nucleus"/>
    <property type="evidence" value="ECO:0007669"/>
    <property type="project" value="UniProtKB-SubCell"/>
</dbReference>
<dbReference type="AlphaFoldDB" id="A0A1J7IR77"/>
<gene>
    <name evidence="6" type="ORF">CONLIGDRAFT_632080</name>
</gene>
<dbReference type="InterPro" id="IPR036420">
    <property type="entry name" value="BRCT_dom_sf"/>
</dbReference>
<feature type="compositionally biased region" description="Polar residues" evidence="4">
    <location>
        <begin position="98"/>
        <end position="109"/>
    </location>
</feature>
<evidence type="ECO:0000313" key="6">
    <source>
        <dbReference type="EMBL" id="OIW29974.1"/>
    </source>
</evidence>
<dbReference type="InParanoid" id="A0A1J7IR77"/>
<organism evidence="6 7">
    <name type="scientific">Coniochaeta ligniaria NRRL 30616</name>
    <dbReference type="NCBI Taxonomy" id="1408157"/>
    <lineage>
        <taxon>Eukaryota</taxon>
        <taxon>Fungi</taxon>
        <taxon>Dikarya</taxon>
        <taxon>Ascomycota</taxon>
        <taxon>Pezizomycotina</taxon>
        <taxon>Sordariomycetes</taxon>
        <taxon>Sordariomycetidae</taxon>
        <taxon>Coniochaetales</taxon>
        <taxon>Coniochaetaceae</taxon>
        <taxon>Coniochaeta</taxon>
    </lineage>
</organism>
<dbReference type="GO" id="GO:0000077">
    <property type="term" value="P:DNA damage checkpoint signaling"/>
    <property type="evidence" value="ECO:0007669"/>
    <property type="project" value="TreeGrafter"/>
</dbReference>
<dbReference type="FunFam" id="3.40.50.10190:FF:000083">
    <property type="entry name" value="DNA damage repair protein (Rad9)"/>
    <property type="match status" value="1"/>
</dbReference>
<dbReference type="InterPro" id="IPR047249">
    <property type="entry name" value="BRCT_p53bp1-like_rpt1"/>
</dbReference>
<keyword evidence="2" id="KW-0227">DNA damage</keyword>
<dbReference type="PANTHER" id="PTHR15321:SF3">
    <property type="entry name" value="TP53-BINDING PROTEIN 1"/>
    <property type="match status" value="1"/>
</dbReference>
<dbReference type="STRING" id="1408157.A0A1J7IR77"/>